<dbReference type="PROSITE" id="PS50088">
    <property type="entry name" value="ANK_REPEAT"/>
    <property type="match status" value="2"/>
</dbReference>
<dbReference type="EC" id="3.5.1.1" evidence="1"/>
<dbReference type="PRINTS" id="PR00139">
    <property type="entry name" value="ASNGLNASE"/>
</dbReference>
<feature type="domain" description="L-asparaginase N-terminal" evidence="5">
    <location>
        <begin position="2"/>
        <end position="116"/>
    </location>
</feature>
<dbReference type="InterPro" id="IPR006034">
    <property type="entry name" value="Asparaginase/glutaminase-like"/>
</dbReference>
<dbReference type="Pfam" id="PF17763">
    <property type="entry name" value="Asparaginase_C"/>
    <property type="match status" value="1"/>
</dbReference>
<organism evidence="7 8">
    <name type="scientific">Batillaria attramentaria</name>
    <dbReference type="NCBI Taxonomy" id="370345"/>
    <lineage>
        <taxon>Eukaryota</taxon>
        <taxon>Metazoa</taxon>
        <taxon>Spiralia</taxon>
        <taxon>Lophotrochozoa</taxon>
        <taxon>Mollusca</taxon>
        <taxon>Gastropoda</taxon>
        <taxon>Caenogastropoda</taxon>
        <taxon>Sorbeoconcha</taxon>
        <taxon>Cerithioidea</taxon>
        <taxon>Batillariidae</taxon>
        <taxon>Batillaria</taxon>
    </lineage>
</organism>
<evidence type="ECO:0000256" key="2">
    <source>
        <dbReference type="ARBA" id="ARBA00022801"/>
    </source>
</evidence>
<dbReference type="Gene3D" id="3.40.50.1170">
    <property type="entry name" value="L-asparaginase, N-terminal domain"/>
    <property type="match status" value="1"/>
</dbReference>
<dbReference type="InterPro" id="IPR027475">
    <property type="entry name" value="Asparaginase/glutaminase_AS2"/>
</dbReference>
<sequence>SHYADFDGFVVLHGTDTMSYTASALSFMCENLGKPIIFTGAQIPIYEVRSDGRDNFLGSLIIAGNYNIPEVLLCFNEKVFRGNRSVKSDCSSFTAFESPNMPPLVSLEIDIRVDWPAVFNSGEMEKFRVHTNLCQNVGILRLFPGITSQTVRAFLKPPMQGVVVQTYGAGNAPSNRADLMEVFSEATKWGVLILNTTQCNRGNVNNAYATGKALENAGLISGGDMTAEAALCKLSYVLGKDAWSTETRRKMLSRNLRGEMTAVVQETMTIMDHDLIEGVARTLCLSTHEEVDKLKDALFPSLMCAAAKAGDIPALEKLMNSFLLGHGASVHARDNRGDNPLIDAIMAKSMSVIDLLVQTGAKLPWTDSRIAVHLCSAAAVGDVETIKAWTAAGANLNNGDYDSRTPLHIAVNCNKKEVVKYLVECNARCNLQDVFGLTAVHIAQKLGHTDLVELMCPSGRLPTIPQDITIRPPAHGAKHH</sequence>
<feature type="repeat" description="ANK" evidence="3">
    <location>
        <begin position="402"/>
        <end position="434"/>
    </location>
</feature>
<dbReference type="InterPro" id="IPR041725">
    <property type="entry name" value="L-asparaginase_I"/>
</dbReference>
<dbReference type="InterPro" id="IPR037152">
    <property type="entry name" value="L-asparaginase_N_sf"/>
</dbReference>
<evidence type="ECO:0000313" key="7">
    <source>
        <dbReference type="EMBL" id="KAK7505413.1"/>
    </source>
</evidence>
<evidence type="ECO:0000256" key="3">
    <source>
        <dbReference type="PROSITE-ProRule" id="PRU00023"/>
    </source>
</evidence>
<dbReference type="GO" id="GO:0004067">
    <property type="term" value="F:asparaginase activity"/>
    <property type="evidence" value="ECO:0007669"/>
    <property type="project" value="UniProtKB-UniRule"/>
</dbReference>
<dbReference type="InterPro" id="IPR027473">
    <property type="entry name" value="L-asparaginase_C"/>
</dbReference>
<feature type="repeat" description="ANK" evidence="3">
    <location>
        <begin position="336"/>
        <end position="368"/>
    </location>
</feature>
<dbReference type="PANTHER" id="PTHR11707:SF28">
    <property type="entry name" value="60 KDA LYSOPHOSPHOLIPASE"/>
    <property type="match status" value="1"/>
</dbReference>
<dbReference type="SMART" id="SM00870">
    <property type="entry name" value="Asparaginase"/>
    <property type="match status" value="1"/>
</dbReference>
<dbReference type="EMBL" id="JACVVK020000010">
    <property type="protein sequence ID" value="KAK7505413.1"/>
    <property type="molecule type" value="Genomic_DNA"/>
</dbReference>
<dbReference type="PROSITE" id="PS00917">
    <property type="entry name" value="ASN_GLN_ASE_2"/>
    <property type="match status" value="1"/>
</dbReference>
<feature type="non-terminal residue" evidence="7">
    <location>
        <position position="1"/>
    </location>
</feature>
<dbReference type="AlphaFoldDB" id="A0ABD0M284"/>
<dbReference type="InterPro" id="IPR040919">
    <property type="entry name" value="Asparaginase_C"/>
</dbReference>
<comment type="caution">
    <text evidence="7">The sequence shown here is derived from an EMBL/GenBank/DDBJ whole genome shotgun (WGS) entry which is preliminary data.</text>
</comment>
<dbReference type="PROSITE" id="PS50297">
    <property type="entry name" value="ANK_REP_REGION"/>
    <property type="match status" value="1"/>
</dbReference>
<protein>
    <recommendedName>
        <fullName evidence="1">asparaginase</fullName>
        <ecNumber evidence="1">3.5.1.1</ecNumber>
    </recommendedName>
</protein>
<evidence type="ECO:0000259" key="6">
    <source>
        <dbReference type="Pfam" id="PF17763"/>
    </source>
</evidence>
<dbReference type="SUPFAM" id="SSF53774">
    <property type="entry name" value="Glutaminase/Asparaginase"/>
    <property type="match status" value="1"/>
</dbReference>
<keyword evidence="2" id="KW-0378">Hydrolase</keyword>
<name>A0ABD0M284_9CAEN</name>
<dbReference type="PANTHER" id="PTHR11707">
    <property type="entry name" value="L-ASPARAGINASE"/>
    <property type="match status" value="1"/>
</dbReference>
<keyword evidence="3" id="KW-0040">ANK repeat</keyword>
<dbReference type="InterPro" id="IPR036770">
    <property type="entry name" value="Ankyrin_rpt-contain_sf"/>
</dbReference>
<keyword evidence="8" id="KW-1185">Reference proteome</keyword>
<dbReference type="Pfam" id="PF12796">
    <property type="entry name" value="Ank_2"/>
    <property type="match status" value="1"/>
</dbReference>
<dbReference type="InterPro" id="IPR027474">
    <property type="entry name" value="L-asparaginase_N"/>
</dbReference>
<proteinExistence type="predicted"/>
<dbReference type="Proteomes" id="UP001519460">
    <property type="component" value="Unassembled WGS sequence"/>
</dbReference>
<dbReference type="InterPro" id="IPR002110">
    <property type="entry name" value="Ankyrin_rpt"/>
</dbReference>
<dbReference type="Gene3D" id="3.40.50.40">
    <property type="match status" value="1"/>
</dbReference>
<dbReference type="SUPFAM" id="SSF48403">
    <property type="entry name" value="Ankyrin repeat"/>
    <property type="match status" value="1"/>
</dbReference>
<dbReference type="PROSITE" id="PS51732">
    <property type="entry name" value="ASN_GLN_ASE_3"/>
    <property type="match status" value="1"/>
</dbReference>
<evidence type="ECO:0000256" key="1">
    <source>
        <dbReference type="ARBA" id="ARBA00012920"/>
    </source>
</evidence>
<dbReference type="Pfam" id="PF00710">
    <property type="entry name" value="Asparaginase"/>
    <property type="match status" value="1"/>
</dbReference>
<dbReference type="InterPro" id="IPR036152">
    <property type="entry name" value="Asp/glu_Ase-like_sf"/>
</dbReference>
<gene>
    <name evidence="7" type="ORF">BaRGS_00003158</name>
</gene>
<feature type="domain" description="Asparaginase/glutaminase C-terminal" evidence="6">
    <location>
        <begin position="136"/>
        <end position="250"/>
    </location>
</feature>
<dbReference type="GO" id="GO:0009066">
    <property type="term" value="P:aspartate family amino acid metabolic process"/>
    <property type="evidence" value="ECO:0007669"/>
    <property type="project" value="UniProtKB-ARBA"/>
</dbReference>
<accession>A0ABD0M284</accession>
<dbReference type="FunFam" id="3.40.50.40:FF:000001">
    <property type="entry name" value="L-asparaginase 1"/>
    <property type="match status" value="1"/>
</dbReference>
<dbReference type="SMART" id="SM00248">
    <property type="entry name" value="ANK"/>
    <property type="match status" value="4"/>
</dbReference>
<dbReference type="PIRSF" id="PIRSF001220">
    <property type="entry name" value="L-ASNase_gatD"/>
    <property type="match status" value="1"/>
</dbReference>
<reference evidence="7 8" key="1">
    <citation type="journal article" date="2023" name="Sci. Data">
        <title>Genome assembly of the Korean intertidal mud-creeper Batillaria attramentaria.</title>
        <authorList>
            <person name="Patra A.K."/>
            <person name="Ho P.T."/>
            <person name="Jun S."/>
            <person name="Lee S.J."/>
            <person name="Kim Y."/>
            <person name="Won Y.J."/>
        </authorList>
    </citation>
    <scope>NUCLEOTIDE SEQUENCE [LARGE SCALE GENOMIC DNA]</scope>
    <source>
        <strain evidence="7">Wonlab-2016</strain>
    </source>
</reference>
<evidence type="ECO:0000313" key="8">
    <source>
        <dbReference type="Proteomes" id="UP001519460"/>
    </source>
</evidence>
<dbReference type="CDD" id="cd08963">
    <property type="entry name" value="L-asparaginase_I"/>
    <property type="match status" value="1"/>
</dbReference>
<dbReference type="Gene3D" id="1.25.40.20">
    <property type="entry name" value="Ankyrin repeat-containing domain"/>
    <property type="match status" value="2"/>
</dbReference>
<dbReference type="PIRSF" id="PIRSF500176">
    <property type="entry name" value="L_ASNase"/>
    <property type="match status" value="1"/>
</dbReference>
<feature type="active site" evidence="4">
    <location>
        <position position="15"/>
    </location>
</feature>
<evidence type="ECO:0000256" key="4">
    <source>
        <dbReference type="PROSITE-ProRule" id="PRU10100"/>
    </source>
</evidence>
<evidence type="ECO:0000259" key="5">
    <source>
        <dbReference type="Pfam" id="PF00710"/>
    </source>
</evidence>